<dbReference type="Proteomes" id="UP000265040">
    <property type="component" value="Chromosome 11"/>
</dbReference>
<reference evidence="2" key="1">
    <citation type="submission" date="2021-04" db="EMBL/GenBank/DDBJ databases">
        <authorList>
            <consortium name="Wellcome Sanger Institute Data Sharing"/>
        </authorList>
    </citation>
    <scope>NUCLEOTIDE SEQUENCE [LARGE SCALE GENOMIC DNA]</scope>
</reference>
<feature type="transmembrane region" description="Helical" evidence="1">
    <location>
        <begin position="82"/>
        <end position="107"/>
    </location>
</feature>
<proteinExistence type="predicted"/>
<evidence type="ECO:0000313" key="2">
    <source>
        <dbReference type="Ensembl" id="ENSATEP00000046351.1"/>
    </source>
</evidence>
<organism evidence="2 3">
    <name type="scientific">Anabas testudineus</name>
    <name type="common">Climbing perch</name>
    <name type="synonym">Anthias testudineus</name>
    <dbReference type="NCBI Taxonomy" id="64144"/>
    <lineage>
        <taxon>Eukaryota</taxon>
        <taxon>Metazoa</taxon>
        <taxon>Chordata</taxon>
        <taxon>Craniata</taxon>
        <taxon>Vertebrata</taxon>
        <taxon>Euteleostomi</taxon>
        <taxon>Actinopterygii</taxon>
        <taxon>Neopterygii</taxon>
        <taxon>Teleostei</taxon>
        <taxon>Neoteleostei</taxon>
        <taxon>Acanthomorphata</taxon>
        <taxon>Anabantaria</taxon>
        <taxon>Anabantiformes</taxon>
        <taxon>Anabantoidei</taxon>
        <taxon>Anabantidae</taxon>
        <taxon>Anabas</taxon>
    </lineage>
</organism>
<dbReference type="GeneTree" id="ENSGT01010000222656"/>
<dbReference type="Ensembl" id="ENSATET00000068829.2">
    <property type="protein sequence ID" value="ENSATEP00000046351.1"/>
    <property type="gene ID" value="ENSATEG00000025479.2"/>
</dbReference>
<sequence length="188" mass="20829">MDASPNMQYEPRSAAQISGIVVLNIIWWMVMIAAIGIGATHLNNCPVQFFIPIYLIVMGASSILSLSLTYTKSTWKEGVVNILCSVCMTLLHLFGFCWFIAGNVWVYSVFPPNYSPEGPRYCHKTTYLFAFVFTTMMWASIALMICCIGCFALLTCCTTVSARHRLIPSRHSFYGGIGDSHEPSAGDV</sequence>
<feature type="transmembrane region" description="Helical" evidence="1">
    <location>
        <begin position="21"/>
        <end position="43"/>
    </location>
</feature>
<reference evidence="2" key="2">
    <citation type="submission" date="2025-08" db="UniProtKB">
        <authorList>
            <consortium name="Ensembl"/>
        </authorList>
    </citation>
    <scope>IDENTIFICATION</scope>
</reference>
<feature type="transmembrane region" description="Helical" evidence="1">
    <location>
        <begin position="127"/>
        <end position="160"/>
    </location>
</feature>
<dbReference type="InterPro" id="IPR040350">
    <property type="entry name" value="TMEM272"/>
</dbReference>
<dbReference type="PANTHER" id="PTHR33444">
    <property type="entry name" value="SI:DKEY-19B23.12-RELATED"/>
    <property type="match status" value="1"/>
</dbReference>
<evidence type="ECO:0000256" key="1">
    <source>
        <dbReference type="SAM" id="Phobius"/>
    </source>
</evidence>
<reference evidence="2" key="3">
    <citation type="submission" date="2025-09" db="UniProtKB">
        <authorList>
            <consortium name="Ensembl"/>
        </authorList>
    </citation>
    <scope>IDENTIFICATION</scope>
</reference>
<dbReference type="AlphaFoldDB" id="A0A7N6ABY1"/>
<keyword evidence="3" id="KW-1185">Reference proteome</keyword>
<accession>A0A7N6ABY1</accession>
<name>A0A7N6ABY1_ANATE</name>
<keyword evidence="1" id="KW-0472">Membrane</keyword>
<keyword evidence="1" id="KW-1133">Transmembrane helix</keyword>
<dbReference type="PANTHER" id="PTHR33444:SF2">
    <property type="entry name" value="MARVEL DOMAIN-CONTAINING PROTEIN"/>
    <property type="match status" value="1"/>
</dbReference>
<keyword evidence="1" id="KW-0812">Transmembrane</keyword>
<evidence type="ECO:0000313" key="3">
    <source>
        <dbReference type="Proteomes" id="UP000265040"/>
    </source>
</evidence>
<dbReference type="OMA" id="TIKWIMA"/>
<protein>
    <submittedName>
        <fullName evidence="2">Uncharacterized protein</fullName>
    </submittedName>
</protein>
<dbReference type="OrthoDB" id="6157510at2759"/>
<feature type="transmembrane region" description="Helical" evidence="1">
    <location>
        <begin position="49"/>
        <end position="70"/>
    </location>
</feature>